<accession>A0A285EHK2</accession>
<protein>
    <submittedName>
        <fullName evidence="2">Uncharacterized protein</fullName>
    </submittedName>
</protein>
<dbReference type="AlphaFoldDB" id="A0A285EHK2"/>
<gene>
    <name evidence="2" type="ORF">SAMN06893097_10839</name>
</gene>
<reference evidence="2 3" key="1">
    <citation type="submission" date="2017-09" db="EMBL/GenBank/DDBJ databases">
        <authorList>
            <person name="Ehlers B."/>
            <person name="Leendertz F.H."/>
        </authorList>
    </citation>
    <scope>NUCLEOTIDE SEQUENCE [LARGE SCALE GENOMIC DNA]</scope>
    <source>
        <strain evidence="2 3">DSM 46844</strain>
    </source>
</reference>
<evidence type="ECO:0000313" key="3">
    <source>
        <dbReference type="Proteomes" id="UP000219514"/>
    </source>
</evidence>
<evidence type="ECO:0000256" key="1">
    <source>
        <dbReference type="SAM" id="MobiDB-lite"/>
    </source>
</evidence>
<name>A0A285EHK2_9ACTN</name>
<feature type="region of interest" description="Disordered" evidence="1">
    <location>
        <begin position="54"/>
        <end position="77"/>
    </location>
</feature>
<proteinExistence type="predicted"/>
<evidence type="ECO:0000313" key="2">
    <source>
        <dbReference type="EMBL" id="SNX97674.1"/>
    </source>
</evidence>
<sequence>MHAGTPTHVLCESCGERVEERQAVATGSVGSYCGSCTEGYLEQERAFRGSWLGAPWRDEDRDARAGAPRCGEPRPDR</sequence>
<keyword evidence="3" id="KW-1185">Reference proteome</keyword>
<dbReference type="Proteomes" id="UP000219514">
    <property type="component" value="Unassembled WGS sequence"/>
</dbReference>
<dbReference type="EMBL" id="OBDO01000008">
    <property type="protein sequence ID" value="SNX97674.1"/>
    <property type="molecule type" value="Genomic_DNA"/>
</dbReference>
<organism evidence="2 3">
    <name type="scientific">Geodermatophilus sabuli</name>
    <dbReference type="NCBI Taxonomy" id="1564158"/>
    <lineage>
        <taxon>Bacteria</taxon>
        <taxon>Bacillati</taxon>
        <taxon>Actinomycetota</taxon>
        <taxon>Actinomycetes</taxon>
        <taxon>Geodermatophilales</taxon>
        <taxon>Geodermatophilaceae</taxon>
        <taxon>Geodermatophilus</taxon>
    </lineage>
</organism>